<sequence length="163" mass="17292">MPIRSAMEAIDHLTANTAFYLVDHPVVSGAAIALTMATGIFAVFAAPAWARLVCSDRSLQRILHLSGMAVGGCLLLTGLFYASLVQGLFGAITTRPLIYVYYPASIMLSCAAVVFAGSQIFCALTVRPAPLLRAVVPGILGAWLFALCVPVYQFSVLLQGMPQ</sequence>
<protein>
    <submittedName>
        <fullName evidence="2">Uncharacterized protein</fullName>
    </submittedName>
</protein>
<keyword evidence="1" id="KW-1133">Transmembrane helix</keyword>
<feature type="transmembrane region" description="Helical" evidence="1">
    <location>
        <begin position="62"/>
        <end position="81"/>
    </location>
</feature>
<feature type="transmembrane region" description="Helical" evidence="1">
    <location>
        <begin position="131"/>
        <end position="152"/>
    </location>
</feature>
<evidence type="ECO:0000256" key="1">
    <source>
        <dbReference type="SAM" id="Phobius"/>
    </source>
</evidence>
<dbReference type="AlphaFoldDB" id="C7CN85"/>
<dbReference type="HOGENOM" id="CLU_1684528_0_0_5"/>
<keyword evidence="1" id="KW-0812">Transmembrane</keyword>
<gene>
    <name evidence="2" type="ORF">METD_P1METDI0127</name>
</gene>
<dbReference type="KEGG" id="mdi:p1METDI0127"/>
<geneLocation type="plasmid" evidence="2 3">
    <name>p1METDI</name>
</geneLocation>
<keyword evidence="1" id="KW-0472">Membrane</keyword>
<feature type="transmembrane region" description="Helical" evidence="1">
    <location>
        <begin position="26"/>
        <end position="50"/>
    </location>
</feature>
<name>C7CN85_METED</name>
<organism evidence="2 3">
    <name type="scientific">Methylorubrum extorquens (strain DSM 6343 / CIP 106787 / DM4)</name>
    <name type="common">Methylobacterium extorquens</name>
    <dbReference type="NCBI Taxonomy" id="661410"/>
    <lineage>
        <taxon>Bacteria</taxon>
        <taxon>Pseudomonadati</taxon>
        <taxon>Pseudomonadota</taxon>
        <taxon>Alphaproteobacteria</taxon>
        <taxon>Hyphomicrobiales</taxon>
        <taxon>Methylobacteriaceae</taxon>
        <taxon>Methylorubrum</taxon>
    </lineage>
</organism>
<evidence type="ECO:0000313" key="3">
    <source>
        <dbReference type="Proteomes" id="UP000008070"/>
    </source>
</evidence>
<dbReference type="EMBL" id="FP103043">
    <property type="protein sequence ID" value="CAX17115.1"/>
    <property type="molecule type" value="Genomic_DNA"/>
</dbReference>
<reference evidence="3" key="1">
    <citation type="journal article" date="2009" name="PLoS ONE">
        <title>Methylobacterium genome sequences: a reference blueprint to investigate microbial metabolism of C1 compounds from natural and industrial sources.</title>
        <authorList>
            <person name="Vuilleumier S."/>
            <person name="Chistoserdova L."/>
            <person name="Lee M.-C."/>
            <person name="Bringel F."/>
            <person name="Lajus A."/>
            <person name="Zhou Y."/>
            <person name="Gourion B."/>
            <person name="Barbe V."/>
            <person name="Chang J."/>
            <person name="Cruveiller S."/>
            <person name="Dossat C."/>
            <person name="Gillett W."/>
            <person name="Gruffaz C."/>
            <person name="Haugen E."/>
            <person name="Hourcade E."/>
            <person name="Levy R."/>
            <person name="Mangenot S."/>
            <person name="Muller E."/>
            <person name="Nadalig T."/>
            <person name="Pagni M."/>
            <person name="Penny C."/>
            <person name="Peyraud R."/>
            <person name="Robinson D.G."/>
            <person name="Roche D."/>
            <person name="Rouy Z."/>
            <person name="Saenampechek C."/>
            <person name="Salvignol G."/>
            <person name="Vallenet D."/>
            <person name="Wu Z."/>
            <person name="Marx C.J."/>
            <person name="Vorholt J.A."/>
            <person name="Olson M.V."/>
            <person name="Kaul R."/>
            <person name="Weissenbach J."/>
            <person name="Medigue C."/>
            <person name="Lidstrom M.E."/>
        </authorList>
    </citation>
    <scope>NUCLEOTIDE SEQUENCE [LARGE SCALE GENOMIC DNA]</scope>
    <source>
        <strain evidence="3">DSM 6343 / CIP 106787 / DM4</strain>
        <plasmid evidence="3">p1METDI</plasmid>
    </source>
</reference>
<evidence type="ECO:0000313" key="2">
    <source>
        <dbReference type="EMBL" id="CAX17115.1"/>
    </source>
</evidence>
<keyword evidence="2" id="KW-0614">Plasmid</keyword>
<accession>C7CN85</accession>
<proteinExistence type="predicted"/>
<feature type="transmembrane region" description="Helical" evidence="1">
    <location>
        <begin position="101"/>
        <end position="124"/>
    </location>
</feature>
<dbReference type="Proteomes" id="UP000008070">
    <property type="component" value="Plasmid p1METDI"/>
</dbReference>